<evidence type="ECO:0000313" key="1">
    <source>
        <dbReference type="EMBL" id="RZC45350.1"/>
    </source>
</evidence>
<proteinExistence type="predicted"/>
<dbReference type="AlphaFoldDB" id="A0A4Y7IC24"/>
<protein>
    <submittedName>
        <fullName evidence="1">Uncharacterized protein</fullName>
    </submittedName>
</protein>
<sequence length="114" mass="12798">MEHAGSFHRIIFDHHVNLGDVLHDFDIRIGSQENQSQIFGNKTKLQTSFSPTNVLEISSGMAANVISFLTESSGIYTQVMAGVDRDTVMVYLIPIDVRTHQCFNKIYQGSHTEL</sequence>
<dbReference type="EMBL" id="CM010715">
    <property type="protein sequence ID" value="RZC45350.1"/>
    <property type="molecule type" value="Genomic_DNA"/>
</dbReference>
<reference evidence="1 2" key="1">
    <citation type="journal article" date="2018" name="Science">
        <title>The opium poppy genome and morphinan production.</title>
        <authorList>
            <person name="Guo L."/>
            <person name="Winzer T."/>
            <person name="Yang X."/>
            <person name="Li Y."/>
            <person name="Ning Z."/>
            <person name="He Z."/>
            <person name="Teodor R."/>
            <person name="Lu Y."/>
            <person name="Bowser T.A."/>
            <person name="Graham I.A."/>
            <person name="Ye K."/>
        </authorList>
    </citation>
    <scope>NUCLEOTIDE SEQUENCE [LARGE SCALE GENOMIC DNA]</scope>
    <source>
        <strain evidence="2">cv. HN1</strain>
        <tissue evidence="1">Leaves</tissue>
    </source>
</reference>
<name>A0A4Y7IC24_PAPSO</name>
<organism evidence="1 2">
    <name type="scientific">Papaver somniferum</name>
    <name type="common">Opium poppy</name>
    <dbReference type="NCBI Taxonomy" id="3469"/>
    <lineage>
        <taxon>Eukaryota</taxon>
        <taxon>Viridiplantae</taxon>
        <taxon>Streptophyta</taxon>
        <taxon>Embryophyta</taxon>
        <taxon>Tracheophyta</taxon>
        <taxon>Spermatophyta</taxon>
        <taxon>Magnoliopsida</taxon>
        <taxon>Ranunculales</taxon>
        <taxon>Papaveraceae</taxon>
        <taxon>Papaveroideae</taxon>
        <taxon>Papaver</taxon>
    </lineage>
</organism>
<accession>A0A4Y7IC24</accession>
<evidence type="ECO:0000313" key="2">
    <source>
        <dbReference type="Proteomes" id="UP000316621"/>
    </source>
</evidence>
<keyword evidence="2" id="KW-1185">Reference proteome</keyword>
<dbReference type="Gramene" id="RZC45350">
    <property type="protein sequence ID" value="RZC45350"/>
    <property type="gene ID" value="C5167_038281"/>
</dbReference>
<gene>
    <name evidence="1" type="ORF">C5167_038281</name>
</gene>
<dbReference type="Proteomes" id="UP000316621">
    <property type="component" value="Chromosome 1"/>
</dbReference>